<name>A0A9D1R7D7_9FIRM</name>
<dbReference type="EMBL" id="DXGH01000072">
    <property type="protein sequence ID" value="HIW82412.1"/>
    <property type="molecule type" value="Genomic_DNA"/>
</dbReference>
<reference evidence="13" key="2">
    <citation type="submission" date="2021-04" db="EMBL/GenBank/DDBJ databases">
        <authorList>
            <person name="Gilroy R."/>
        </authorList>
    </citation>
    <scope>NUCLEOTIDE SEQUENCE</scope>
    <source>
        <strain evidence="13">CHK195-6426</strain>
    </source>
</reference>
<dbReference type="EC" id="3.2.1.23" evidence="3 6"/>
<dbReference type="InterPro" id="IPR029062">
    <property type="entry name" value="Class_I_gatase-like"/>
</dbReference>
<comment type="similarity">
    <text evidence="2 6">Belongs to the glycosyl hydrolase 42 family.</text>
</comment>
<feature type="binding site" evidence="9">
    <location>
        <position position="156"/>
    </location>
    <ligand>
        <name>Zn(2+)</name>
        <dbReference type="ChEBI" id="CHEBI:29105"/>
    </ligand>
</feature>
<sequence>MKRKGLMHGADYYPEQWLSRPDILKEDIRLMKLAHINTVTLGVFAWSALEPQEGVWDFTWLDQMMDTLYENHISVILATPSGARPAWLAKAYPEVLRVSEDRKRNLYGMRMNHCYTSPAYRRLVREIDERLAKRYGNHPALKAWHISNEYHGECHCPLCQNAFREFLREKYGTLEALNKAWWTGFWSKTFTDWEQIESPSSRGEMALQGLTLDWKRFVTKQTVDFMRREIETVRAYAPSVPVTTNMIGSFIEVDYPKMAPWLDVAALDCYPQWGGGPDYEIAMDAGFEYDVTRSLKKSPFWLLETTPSLTNWPAVGKPKGPGIHVAGCLQAIAHGSDSVQYFQWRKSRGGYEKFHGAVVGHYGHEHTRVFRETARLGEILENLGEIEGTKTISQTALLYDWNNRWAIEGAKGPRQDKFYEETIREHYRALRRYGVNVDVIDEEQSLEGYRLIAAPMLYLVKEELPQRLMQFVQAGGVLLLTYFSGITDENDLCFQGGFPGPLGELAGVWAEELDLLYPQERGGFCCTGESLPGEGRWSCRDYCEVIHAREADVEACYTSGWYAGMPALTRHRIGKGEVWYLAARAENDFLLLLYGRLLERAGAAYIPGGLPKGVTLCTRCGQKERYLFYTNWNGQPVTVEMPEGEEMLRTGEAKGEQGSMDPLETVILKQKLQ</sequence>
<dbReference type="AlphaFoldDB" id="A0A9D1R7D7"/>
<feature type="binding site" evidence="9">
    <location>
        <position position="154"/>
    </location>
    <ligand>
        <name>Zn(2+)</name>
        <dbReference type="ChEBI" id="CHEBI:29105"/>
    </ligand>
</feature>
<evidence type="ECO:0000256" key="3">
    <source>
        <dbReference type="ARBA" id="ARBA00012756"/>
    </source>
</evidence>
<protein>
    <recommendedName>
        <fullName evidence="3 6">Beta-galactosidase</fullName>
        <shortName evidence="6">Beta-gal</shortName>
        <ecNumber evidence="3 6">3.2.1.23</ecNumber>
    </recommendedName>
</protein>
<evidence type="ECO:0000256" key="2">
    <source>
        <dbReference type="ARBA" id="ARBA00005940"/>
    </source>
</evidence>
<dbReference type="Gene3D" id="3.40.50.880">
    <property type="match status" value="1"/>
</dbReference>
<keyword evidence="9" id="KW-0862">Zinc</keyword>
<dbReference type="GO" id="GO:0009341">
    <property type="term" value="C:beta-galactosidase complex"/>
    <property type="evidence" value="ECO:0007669"/>
    <property type="project" value="InterPro"/>
</dbReference>
<keyword evidence="9" id="KW-0479">Metal-binding</keyword>
<dbReference type="Pfam" id="PF08533">
    <property type="entry name" value="Glyco_hydro_42C"/>
    <property type="match status" value="1"/>
</dbReference>
<organism evidence="13 14">
    <name type="scientific">Candidatus Acetatifactor stercoripullorum</name>
    <dbReference type="NCBI Taxonomy" id="2838414"/>
    <lineage>
        <taxon>Bacteria</taxon>
        <taxon>Bacillati</taxon>
        <taxon>Bacillota</taxon>
        <taxon>Clostridia</taxon>
        <taxon>Lachnospirales</taxon>
        <taxon>Lachnospiraceae</taxon>
        <taxon>Acetatifactor</taxon>
    </lineage>
</organism>
<dbReference type="PANTHER" id="PTHR36447">
    <property type="entry name" value="BETA-GALACTOSIDASE GANA"/>
    <property type="match status" value="1"/>
</dbReference>
<evidence type="ECO:0000313" key="13">
    <source>
        <dbReference type="EMBL" id="HIW82412.1"/>
    </source>
</evidence>
<feature type="binding site" evidence="8">
    <location>
        <position position="148"/>
    </location>
    <ligand>
        <name>substrate</name>
    </ligand>
</feature>
<dbReference type="Proteomes" id="UP000824265">
    <property type="component" value="Unassembled WGS sequence"/>
</dbReference>
<feature type="domain" description="Glycoside hydrolase family 42 N-terminal" evidence="10">
    <location>
        <begin position="11"/>
        <end position="382"/>
    </location>
</feature>
<dbReference type="GO" id="GO:0006012">
    <property type="term" value="P:galactose metabolic process"/>
    <property type="evidence" value="ECO:0007669"/>
    <property type="project" value="InterPro"/>
</dbReference>
<evidence type="ECO:0000256" key="8">
    <source>
        <dbReference type="PIRSR" id="PIRSR001084-2"/>
    </source>
</evidence>
<accession>A0A9D1R7D7</accession>
<evidence type="ECO:0000256" key="7">
    <source>
        <dbReference type="PIRSR" id="PIRSR001084-1"/>
    </source>
</evidence>
<dbReference type="PANTHER" id="PTHR36447:SF1">
    <property type="entry name" value="BETA-GALACTOSIDASE GANA"/>
    <property type="match status" value="1"/>
</dbReference>
<reference evidence="13" key="1">
    <citation type="journal article" date="2021" name="PeerJ">
        <title>Extensive microbial diversity within the chicken gut microbiome revealed by metagenomics and culture.</title>
        <authorList>
            <person name="Gilroy R."/>
            <person name="Ravi A."/>
            <person name="Getino M."/>
            <person name="Pursley I."/>
            <person name="Horton D.L."/>
            <person name="Alikhan N.F."/>
            <person name="Baker D."/>
            <person name="Gharbi K."/>
            <person name="Hall N."/>
            <person name="Watson M."/>
            <person name="Adriaenssens E.M."/>
            <person name="Foster-Nyarko E."/>
            <person name="Jarju S."/>
            <person name="Secka A."/>
            <person name="Antonio M."/>
            <person name="Oren A."/>
            <person name="Chaudhuri R.R."/>
            <person name="La Ragione R."/>
            <person name="Hildebrand F."/>
            <person name="Pallen M.J."/>
        </authorList>
    </citation>
    <scope>NUCLEOTIDE SEQUENCE</scope>
    <source>
        <strain evidence="13">CHK195-6426</strain>
    </source>
</reference>
<dbReference type="InterPro" id="IPR013739">
    <property type="entry name" value="Beta_galactosidase_C"/>
</dbReference>
<dbReference type="GO" id="GO:0004565">
    <property type="term" value="F:beta-galactosidase activity"/>
    <property type="evidence" value="ECO:0007669"/>
    <property type="project" value="UniProtKB-EC"/>
</dbReference>
<dbReference type="Pfam" id="PF08532">
    <property type="entry name" value="Glyco_hydro_42M"/>
    <property type="match status" value="1"/>
</dbReference>
<dbReference type="Pfam" id="PF02449">
    <property type="entry name" value="Glyco_hydro_42"/>
    <property type="match status" value="1"/>
</dbReference>
<evidence type="ECO:0000259" key="12">
    <source>
        <dbReference type="Pfam" id="PF08533"/>
    </source>
</evidence>
<dbReference type="GO" id="GO:0046872">
    <property type="term" value="F:metal ion binding"/>
    <property type="evidence" value="ECO:0007669"/>
    <property type="project" value="UniProtKB-KW"/>
</dbReference>
<dbReference type="Gene3D" id="3.20.20.80">
    <property type="entry name" value="Glycosidases"/>
    <property type="match status" value="1"/>
</dbReference>
<evidence type="ECO:0000313" key="14">
    <source>
        <dbReference type="Proteomes" id="UP000824265"/>
    </source>
</evidence>
<dbReference type="InterPro" id="IPR003476">
    <property type="entry name" value="Glyco_hydro_42"/>
</dbReference>
<evidence type="ECO:0000256" key="6">
    <source>
        <dbReference type="PIRNR" id="PIRNR001084"/>
    </source>
</evidence>
<keyword evidence="5 6" id="KW-0326">Glycosidase</keyword>
<feature type="active site" description="Proton donor" evidence="7">
    <location>
        <position position="149"/>
    </location>
</feature>
<proteinExistence type="inferred from homology"/>
<dbReference type="InterPro" id="IPR017853">
    <property type="entry name" value="GH"/>
</dbReference>
<comment type="catalytic activity">
    <reaction evidence="1 6">
        <text>Hydrolysis of terminal non-reducing beta-D-galactose residues in beta-D-galactosides.</text>
        <dbReference type="EC" id="3.2.1.23"/>
    </reaction>
</comment>
<feature type="active site" description="Nucleophile" evidence="7">
    <location>
        <position position="304"/>
    </location>
</feature>
<feature type="binding site" evidence="8">
    <location>
        <position position="110"/>
    </location>
    <ligand>
        <name>substrate</name>
    </ligand>
</feature>
<feature type="domain" description="Beta-galactosidase C-terminal" evidence="12">
    <location>
        <begin position="613"/>
        <end position="669"/>
    </location>
</feature>
<evidence type="ECO:0000256" key="4">
    <source>
        <dbReference type="ARBA" id="ARBA00022801"/>
    </source>
</evidence>
<evidence type="ECO:0000256" key="5">
    <source>
        <dbReference type="ARBA" id="ARBA00023295"/>
    </source>
</evidence>
<feature type="binding site" evidence="9">
    <location>
        <position position="114"/>
    </location>
    <ligand>
        <name>Zn(2+)</name>
        <dbReference type="ChEBI" id="CHEBI:29105"/>
    </ligand>
</feature>
<feature type="binding site" evidence="9">
    <location>
        <position position="159"/>
    </location>
    <ligand>
        <name>Zn(2+)</name>
        <dbReference type="ChEBI" id="CHEBI:29105"/>
    </ligand>
</feature>
<keyword evidence="4 6" id="KW-0378">Hydrolase</keyword>
<dbReference type="SUPFAM" id="SSF51445">
    <property type="entry name" value="(Trans)glycosidases"/>
    <property type="match status" value="1"/>
</dbReference>
<dbReference type="CDD" id="cd03143">
    <property type="entry name" value="A4_beta-galactosidase_middle_domain"/>
    <property type="match status" value="1"/>
</dbReference>
<dbReference type="PIRSF" id="PIRSF001084">
    <property type="entry name" value="B-galactosidase"/>
    <property type="match status" value="1"/>
</dbReference>
<evidence type="ECO:0000256" key="1">
    <source>
        <dbReference type="ARBA" id="ARBA00001412"/>
    </source>
</evidence>
<dbReference type="InterPro" id="IPR013738">
    <property type="entry name" value="Beta_galactosidase_Trimer"/>
</dbReference>
<comment type="caution">
    <text evidence="13">The sequence shown here is derived from an EMBL/GenBank/DDBJ whole genome shotgun (WGS) entry which is preliminary data.</text>
</comment>
<evidence type="ECO:0000256" key="9">
    <source>
        <dbReference type="PIRSR" id="PIRSR001084-3"/>
    </source>
</evidence>
<evidence type="ECO:0000259" key="11">
    <source>
        <dbReference type="Pfam" id="PF08532"/>
    </source>
</evidence>
<evidence type="ECO:0000259" key="10">
    <source>
        <dbReference type="Pfam" id="PF02449"/>
    </source>
</evidence>
<dbReference type="Gene3D" id="2.60.40.1180">
    <property type="entry name" value="Golgi alpha-mannosidase II"/>
    <property type="match status" value="1"/>
</dbReference>
<dbReference type="InterPro" id="IPR013529">
    <property type="entry name" value="Glyco_hydro_42_N"/>
</dbReference>
<feature type="domain" description="Beta-galactosidase trimerisation" evidence="11">
    <location>
        <begin position="394"/>
        <end position="602"/>
    </location>
</feature>
<gene>
    <name evidence="13" type="ORF">H9742_13000</name>
</gene>
<dbReference type="SUPFAM" id="SSF52317">
    <property type="entry name" value="Class I glutamine amidotransferase-like"/>
    <property type="match status" value="1"/>
</dbReference>
<feature type="binding site" evidence="8">
    <location>
        <position position="312"/>
    </location>
    <ligand>
        <name>substrate</name>
    </ligand>
</feature>
<dbReference type="InterPro" id="IPR013780">
    <property type="entry name" value="Glyco_hydro_b"/>
</dbReference>